<name>A0A849SMW7_UNCEI</name>
<feature type="transmembrane region" description="Helical" evidence="9">
    <location>
        <begin position="31"/>
        <end position="51"/>
    </location>
</feature>
<evidence type="ECO:0000256" key="4">
    <source>
        <dbReference type="ARBA" id="ARBA00022741"/>
    </source>
</evidence>
<feature type="domain" description="ABC transmembrane type-1" evidence="11">
    <location>
        <begin position="33"/>
        <end position="314"/>
    </location>
</feature>
<dbReference type="Pfam" id="PF00664">
    <property type="entry name" value="ABC_membrane"/>
    <property type="match status" value="1"/>
</dbReference>
<reference evidence="12 13" key="1">
    <citation type="submission" date="2020-04" db="EMBL/GenBank/DDBJ databases">
        <title>Metagenomic profiling of ammonia- and methane-oxidizing microorganisms in a Dutch drinking water treatment plant.</title>
        <authorList>
            <person name="Poghosyan L."/>
            <person name="Leucker S."/>
        </authorList>
    </citation>
    <scope>NUCLEOTIDE SEQUENCE [LARGE SCALE GENOMIC DNA]</scope>
    <source>
        <strain evidence="12">S-RSF-IL-03</strain>
    </source>
</reference>
<feature type="transmembrane region" description="Helical" evidence="9">
    <location>
        <begin position="71"/>
        <end position="97"/>
    </location>
</feature>
<gene>
    <name evidence="12" type="ORF">HOP12_13425</name>
</gene>
<evidence type="ECO:0000256" key="9">
    <source>
        <dbReference type="SAM" id="Phobius"/>
    </source>
</evidence>
<protein>
    <submittedName>
        <fullName evidence="12">ABC transporter ATP-binding protein</fullName>
    </submittedName>
</protein>
<evidence type="ECO:0000313" key="13">
    <source>
        <dbReference type="Proteomes" id="UP000580839"/>
    </source>
</evidence>
<dbReference type="GO" id="GO:0016887">
    <property type="term" value="F:ATP hydrolysis activity"/>
    <property type="evidence" value="ECO:0007669"/>
    <property type="project" value="InterPro"/>
</dbReference>
<dbReference type="FunFam" id="3.40.50.300:FF:000287">
    <property type="entry name" value="Multidrug ABC transporter ATP-binding protein"/>
    <property type="match status" value="1"/>
</dbReference>
<dbReference type="EMBL" id="JABFRW010000175">
    <property type="protein sequence ID" value="NOT35143.1"/>
    <property type="molecule type" value="Genomic_DNA"/>
</dbReference>
<evidence type="ECO:0000313" key="12">
    <source>
        <dbReference type="EMBL" id="NOT35143.1"/>
    </source>
</evidence>
<proteinExistence type="predicted"/>
<sequence length="620" mass="67995">MSDLATPRKKANFNNAWIEARELAWHHRQRLTIGLSLMLVGQLASLVMPWCSKILIDDVIGKRQVAMLGPIALYSGLATLVQAITSFANSQVLGVAAQAAISDMRKRVQHHVSLLPVRYFDSTQTGVLISRVMNDAEGIRNLVGTGLVQLLGGLITAVIGLGVLFWLNWHLTTLMLLVLGAFGGVMAVAFAKLRPLFRERGKIQGEVTGRLTETIGGIRIVKAYTAEKRERLVFARGAHRLLRNVAGSMTGVSGITAFSIIIVGSIGVLMTLIGGRAIIDGRMTLGEFFMYIFFTGLVAGPLVQIASVGTQITEALAGLDRIHELLNTSTEVDEERSLAPVDQVRGDVRFEDVTFEYVADVPVLRGITFDVPAGTTTALVGSSGSGKSTIISLVLAFNRPKRGRVMLDGRDLTQLRLRDYRQFLGVVLQENFLFDGTVSDNIRFSRPDARPEEIREAARIAHCDEFIMEFPNGYDSVVGERGIRLSGGQRQRIAIARAILANSRILILDEATSSLDSESEAQIQDGLRALRRGRTSFVIAHRLSTIRTADQILVIEHGEVVERGSHEQLIARGGRYRELYDRQYQIETDRFINPGEDFTPDLPTVTVPAAGREGTAAPRT</sequence>
<comment type="caution">
    <text evidence="12">The sequence shown here is derived from an EMBL/GenBank/DDBJ whole genome shotgun (WGS) entry which is preliminary data.</text>
</comment>
<evidence type="ECO:0000256" key="6">
    <source>
        <dbReference type="ARBA" id="ARBA00022989"/>
    </source>
</evidence>
<dbReference type="SUPFAM" id="SSF52540">
    <property type="entry name" value="P-loop containing nucleoside triphosphate hydrolases"/>
    <property type="match status" value="1"/>
</dbReference>
<dbReference type="InterPro" id="IPR011527">
    <property type="entry name" value="ABC1_TM_dom"/>
</dbReference>
<feature type="transmembrane region" description="Helical" evidence="9">
    <location>
        <begin position="173"/>
        <end position="193"/>
    </location>
</feature>
<dbReference type="PANTHER" id="PTHR43394">
    <property type="entry name" value="ATP-DEPENDENT PERMEASE MDL1, MITOCHONDRIAL"/>
    <property type="match status" value="1"/>
</dbReference>
<dbReference type="InterPro" id="IPR003593">
    <property type="entry name" value="AAA+_ATPase"/>
</dbReference>
<dbReference type="SMART" id="SM00382">
    <property type="entry name" value="AAA"/>
    <property type="match status" value="1"/>
</dbReference>
<dbReference type="PROSITE" id="PS50929">
    <property type="entry name" value="ABC_TM1F"/>
    <property type="match status" value="1"/>
</dbReference>
<evidence type="ECO:0000256" key="7">
    <source>
        <dbReference type="ARBA" id="ARBA00023136"/>
    </source>
</evidence>
<feature type="region of interest" description="Disordered" evidence="8">
    <location>
        <begin position="595"/>
        <end position="620"/>
    </location>
</feature>
<dbReference type="PANTHER" id="PTHR43394:SF1">
    <property type="entry name" value="ATP-BINDING CASSETTE SUB-FAMILY B MEMBER 10, MITOCHONDRIAL"/>
    <property type="match status" value="1"/>
</dbReference>
<dbReference type="InterPro" id="IPR039421">
    <property type="entry name" value="Type_1_exporter"/>
</dbReference>
<dbReference type="PROSITE" id="PS00211">
    <property type="entry name" value="ABC_TRANSPORTER_1"/>
    <property type="match status" value="1"/>
</dbReference>
<dbReference type="PROSITE" id="PS50893">
    <property type="entry name" value="ABC_TRANSPORTER_2"/>
    <property type="match status" value="1"/>
</dbReference>
<accession>A0A849SMW7</accession>
<dbReference type="GO" id="GO:0005886">
    <property type="term" value="C:plasma membrane"/>
    <property type="evidence" value="ECO:0007669"/>
    <property type="project" value="UniProtKB-SubCell"/>
</dbReference>
<dbReference type="Pfam" id="PF00005">
    <property type="entry name" value="ABC_tran"/>
    <property type="match status" value="1"/>
</dbReference>
<evidence type="ECO:0000259" key="10">
    <source>
        <dbReference type="PROSITE" id="PS50893"/>
    </source>
</evidence>
<dbReference type="AlphaFoldDB" id="A0A849SMW7"/>
<evidence type="ECO:0000256" key="3">
    <source>
        <dbReference type="ARBA" id="ARBA00022692"/>
    </source>
</evidence>
<dbReference type="GO" id="GO:0015421">
    <property type="term" value="F:ABC-type oligopeptide transporter activity"/>
    <property type="evidence" value="ECO:0007669"/>
    <property type="project" value="TreeGrafter"/>
</dbReference>
<feature type="transmembrane region" description="Helical" evidence="9">
    <location>
        <begin position="288"/>
        <end position="306"/>
    </location>
</feature>
<keyword evidence="4" id="KW-0547">Nucleotide-binding</keyword>
<evidence type="ECO:0000256" key="1">
    <source>
        <dbReference type="ARBA" id="ARBA00004651"/>
    </source>
</evidence>
<feature type="transmembrane region" description="Helical" evidence="9">
    <location>
        <begin position="147"/>
        <end position="167"/>
    </location>
</feature>
<dbReference type="InterPro" id="IPR027417">
    <property type="entry name" value="P-loop_NTPase"/>
</dbReference>
<comment type="subcellular location">
    <subcellularLocation>
        <location evidence="1">Cell membrane</location>
        <topology evidence="1">Multi-pass membrane protein</topology>
    </subcellularLocation>
</comment>
<dbReference type="Gene3D" id="3.40.50.300">
    <property type="entry name" value="P-loop containing nucleotide triphosphate hydrolases"/>
    <property type="match status" value="1"/>
</dbReference>
<feature type="transmembrane region" description="Helical" evidence="9">
    <location>
        <begin position="249"/>
        <end position="273"/>
    </location>
</feature>
<dbReference type="InterPro" id="IPR017871">
    <property type="entry name" value="ABC_transporter-like_CS"/>
</dbReference>
<dbReference type="InterPro" id="IPR003439">
    <property type="entry name" value="ABC_transporter-like_ATP-bd"/>
</dbReference>
<keyword evidence="6 9" id="KW-1133">Transmembrane helix</keyword>
<dbReference type="SUPFAM" id="SSF90123">
    <property type="entry name" value="ABC transporter transmembrane region"/>
    <property type="match status" value="1"/>
</dbReference>
<dbReference type="InterPro" id="IPR036640">
    <property type="entry name" value="ABC1_TM_sf"/>
</dbReference>
<dbReference type="Gene3D" id="1.20.1560.10">
    <property type="entry name" value="ABC transporter type 1, transmembrane domain"/>
    <property type="match status" value="1"/>
</dbReference>
<organism evidence="12 13">
    <name type="scientific">Eiseniibacteriota bacterium</name>
    <dbReference type="NCBI Taxonomy" id="2212470"/>
    <lineage>
        <taxon>Bacteria</taxon>
        <taxon>Candidatus Eiseniibacteriota</taxon>
    </lineage>
</organism>
<keyword evidence="3 9" id="KW-0812">Transmembrane</keyword>
<feature type="domain" description="ABC transporter" evidence="10">
    <location>
        <begin position="348"/>
        <end position="582"/>
    </location>
</feature>
<evidence type="ECO:0000259" key="11">
    <source>
        <dbReference type="PROSITE" id="PS50929"/>
    </source>
</evidence>
<evidence type="ECO:0000256" key="2">
    <source>
        <dbReference type="ARBA" id="ARBA00022448"/>
    </source>
</evidence>
<dbReference type="GO" id="GO:0005524">
    <property type="term" value="F:ATP binding"/>
    <property type="evidence" value="ECO:0007669"/>
    <property type="project" value="UniProtKB-KW"/>
</dbReference>
<dbReference type="CDD" id="cd07346">
    <property type="entry name" value="ABC_6TM_exporters"/>
    <property type="match status" value="1"/>
</dbReference>
<keyword evidence="2" id="KW-0813">Transport</keyword>
<evidence type="ECO:0000256" key="8">
    <source>
        <dbReference type="SAM" id="MobiDB-lite"/>
    </source>
</evidence>
<dbReference type="Proteomes" id="UP000580839">
    <property type="component" value="Unassembled WGS sequence"/>
</dbReference>
<evidence type="ECO:0000256" key="5">
    <source>
        <dbReference type="ARBA" id="ARBA00022840"/>
    </source>
</evidence>
<keyword evidence="5 12" id="KW-0067">ATP-binding</keyword>
<keyword evidence="7 9" id="KW-0472">Membrane</keyword>